<feature type="transmembrane region" description="Helical" evidence="1">
    <location>
        <begin position="225"/>
        <end position="247"/>
    </location>
</feature>
<keyword evidence="3" id="KW-1185">Reference proteome</keyword>
<organism evidence="2 3">
    <name type="scientific">Hevea brasiliensis</name>
    <name type="common">Para rubber tree</name>
    <name type="synonym">Siphonia brasiliensis</name>
    <dbReference type="NCBI Taxonomy" id="3981"/>
    <lineage>
        <taxon>Eukaryota</taxon>
        <taxon>Viridiplantae</taxon>
        <taxon>Streptophyta</taxon>
        <taxon>Embryophyta</taxon>
        <taxon>Tracheophyta</taxon>
        <taxon>Spermatophyta</taxon>
        <taxon>Magnoliopsida</taxon>
        <taxon>eudicotyledons</taxon>
        <taxon>Gunneridae</taxon>
        <taxon>Pentapetalae</taxon>
        <taxon>rosids</taxon>
        <taxon>fabids</taxon>
        <taxon>Malpighiales</taxon>
        <taxon>Euphorbiaceae</taxon>
        <taxon>Crotonoideae</taxon>
        <taxon>Micrandreae</taxon>
        <taxon>Hevea</taxon>
    </lineage>
</organism>
<evidence type="ECO:0000313" key="3">
    <source>
        <dbReference type="Proteomes" id="UP000467840"/>
    </source>
</evidence>
<dbReference type="PANTHER" id="PTHR33116">
    <property type="entry name" value="REVERSE TRANSCRIPTASE ZINC-BINDING DOMAIN-CONTAINING PROTEIN-RELATED-RELATED"/>
    <property type="match status" value="1"/>
</dbReference>
<proteinExistence type="predicted"/>
<keyword evidence="1" id="KW-0472">Membrane</keyword>
<evidence type="ECO:0000256" key="1">
    <source>
        <dbReference type="SAM" id="Phobius"/>
    </source>
</evidence>
<keyword evidence="1" id="KW-0812">Transmembrane</keyword>
<reference evidence="2 3" key="1">
    <citation type="journal article" date="2020" name="Mol. Plant">
        <title>The Chromosome-Based Rubber Tree Genome Provides New Insights into Spurge Genome Evolution and Rubber Biosynthesis.</title>
        <authorList>
            <person name="Liu J."/>
            <person name="Shi C."/>
            <person name="Shi C.C."/>
            <person name="Li W."/>
            <person name="Zhang Q.J."/>
            <person name="Zhang Y."/>
            <person name="Li K."/>
            <person name="Lu H.F."/>
            <person name="Shi C."/>
            <person name="Zhu S.T."/>
            <person name="Xiao Z.Y."/>
            <person name="Nan H."/>
            <person name="Yue Y."/>
            <person name="Zhu X.G."/>
            <person name="Wu Y."/>
            <person name="Hong X.N."/>
            <person name="Fan G.Y."/>
            <person name="Tong Y."/>
            <person name="Zhang D."/>
            <person name="Mao C.L."/>
            <person name="Liu Y.L."/>
            <person name="Hao S.J."/>
            <person name="Liu W.Q."/>
            <person name="Lv M.Q."/>
            <person name="Zhang H.B."/>
            <person name="Liu Y."/>
            <person name="Hu-Tang G.R."/>
            <person name="Wang J.P."/>
            <person name="Wang J.H."/>
            <person name="Sun Y.H."/>
            <person name="Ni S.B."/>
            <person name="Chen W.B."/>
            <person name="Zhang X.C."/>
            <person name="Jiao Y.N."/>
            <person name="Eichler E.E."/>
            <person name="Li G.H."/>
            <person name="Liu X."/>
            <person name="Gao L.Z."/>
        </authorList>
    </citation>
    <scope>NUCLEOTIDE SEQUENCE [LARGE SCALE GENOMIC DNA]</scope>
    <source>
        <strain evidence="3">cv. GT1</strain>
        <tissue evidence="2">Leaf</tissue>
    </source>
</reference>
<evidence type="ECO:0008006" key="4">
    <source>
        <dbReference type="Google" id="ProtNLM"/>
    </source>
</evidence>
<comment type="caution">
    <text evidence="2">The sequence shown here is derived from an EMBL/GenBank/DDBJ whole genome shotgun (WGS) entry which is preliminary data.</text>
</comment>
<evidence type="ECO:0000313" key="2">
    <source>
        <dbReference type="EMBL" id="KAF2304673.1"/>
    </source>
</evidence>
<protein>
    <recommendedName>
        <fullName evidence="4">Reverse transcriptase zinc-binding domain-containing protein</fullName>
    </recommendedName>
</protein>
<dbReference type="Proteomes" id="UP000467840">
    <property type="component" value="Chromosome 16"/>
</dbReference>
<dbReference type="EMBL" id="JAAGAX010000009">
    <property type="protein sequence ID" value="KAF2304673.1"/>
    <property type="molecule type" value="Genomic_DNA"/>
</dbReference>
<keyword evidence="1" id="KW-1133">Transmembrane helix</keyword>
<gene>
    <name evidence="2" type="ORF">GH714_037383</name>
</gene>
<name>A0A6A6LWX8_HEVBR</name>
<dbReference type="PANTHER" id="PTHR33116:SF86">
    <property type="entry name" value="REVERSE TRANSCRIPTASE DOMAIN-CONTAINING PROTEIN"/>
    <property type="match status" value="1"/>
</dbReference>
<sequence>MQNSGNLSKYLGLPIAWGKSKSQVLSFLNDRVIQKLQGWKCRYLSQAGKEILIKVVIQSVPSYVMSSVKLPTGIIGDLEKLAAKFWWRKSFDSVNIHWLSWKRLSCSKSLGGLGFKELNLFNVALLAKKAWRVIKTPEALWVKVIKTPEALWVKVLKGVYFPSSDFLRAGKRKNPSWGWKSLLEGREALSKELRWNVVGPSFLDAWSEPLIPSLPSFKNTKRSSLMWMASIPLLVFLWIAFLASLLASV</sequence>
<dbReference type="AlphaFoldDB" id="A0A6A6LWX8"/>
<accession>A0A6A6LWX8</accession>